<keyword evidence="2" id="KW-0812">Transmembrane</keyword>
<keyword evidence="2" id="KW-0472">Membrane</keyword>
<feature type="compositionally biased region" description="Polar residues" evidence="1">
    <location>
        <begin position="65"/>
        <end position="79"/>
    </location>
</feature>
<dbReference type="Pfam" id="PF10104">
    <property type="entry name" value="Brr6_like_C_C"/>
    <property type="match status" value="1"/>
</dbReference>
<evidence type="ECO:0000256" key="2">
    <source>
        <dbReference type="SAM" id="Phobius"/>
    </source>
</evidence>
<dbReference type="EMBL" id="JAKIXB020000007">
    <property type="protein sequence ID" value="KAL1606882.1"/>
    <property type="molecule type" value="Genomic_DNA"/>
</dbReference>
<evidence type="ECO:0000313" key="4">
    <source>
        <dbReference type="EMBL" id="KAL1606882.1"/>
    </source>
</evidence>
<keyword evidence="5" id="KW-1185">Reference proteome</keyword>
<protein>
    <recommendedName>
        <fullName evidence="3">Brl1/Brr6 domain-containing protein</fullName>
    </recommendedName>
</protein>
<sequence>MSRGRDSLTPMDYEYDNKQGPVDPHSPWLNIANTPRREHNPSQATAISAAGAHELSKGPLFGQPGPQSHFSSPTKNAFATPNHLRQIANNFPQSGGKPLPGLPPHTNAWNTPRTPAPDYDFSSGGETPNTPAQDSEQPTPDTPKMRLLQDSPSPKKGGRRSSMFSFTRLKNSLSPSKESKKELDMELSRKHYSEKMENRISKRRSTRERSDRSKKKHMVLRDNDNDDTDNEAAQVQTNAPAEPGTVQQTHGSSVASFFHWIEAHPGLPSVLSWYMQFTVNVFLAVSFMYIMYLVYSGVMADINIESNKHAAELMTEIAQCVKNYRENRCEPDTRVPAMEMACGNWETCMARDPKKLARASVTVKTFAGIINSFFEEFSYKSMVCLTILLSSAAPQRYTTHNTPFTIARLC</sequence>
<dbReference type="PANTHER" id="PTHR28136:SF1">
    <property type="entry name" value="NUCLEUS EXPORT PROTEIN BRL1"/>
    <property type="match status" value="1"/>
</dbReference>
<evidence type="ECO:0000313" key="5">
    <source>
        <dbReference type="Proteomes" id="UP001521222"/>
    </source>
</evidence>
<dbReference type="SMART" id="SM01042">
    <property type="entry name" value="Brr6_like_C_C"/>
    <property type="match status" value="1"/>
</dbReference>
<dbReference type="PANTHER" id="PTHR28136">
    <property type="entry name" value="NUCLEUS EXPORT PROTEIN BRR6"/>
    <property type="match status" value="1"/>
</dbReference>
<feature type="transmembrane region" description="Helical" evidence="2">
    <location>
        <begin position="273"/>
        <end position="295"/>
    </location>
</feature>
<keyword evidence="2" id="KW-1133">Transmembrane helix</keyword>
<feature type="domain" description="Brl1/Brr6" evidence="3">
    <location>
        <begin position="271"/>
        <end position="396"/>
    </location>
</feature>
<name>A0ABR3RSH7_9PLEO</name>
<dbReference type="Proteomes" id="UP001521222">
    <property type="component" value="Unassembled WGS sequence"/>
</dbReference>
<organism evidence="4 5">
    <name type="scientific">Nothophoma quercina</name>
    <dbReference type="NCBI Taxonomy" id="749835"/>
    <lineage>
        <taxon>Eukaryota</taxon>
        <taxon>Fungi</taxon>
        <taxon>Dikarya</taxon>
        <taxon>Ascomycota</taxon>
        <taxon>Pezizomycotina</taxon>
        <taxon>Dothideomycetes</taxon>
        <taxon>Pleosporomycetidae</taxon>
        <taxon>Pleosporales</taxon>
        <taxon>Pleosporineae</taxon>
        <taxon>Didymellaceae</taxon>
        <taxon>Nothophoma</taxon>
    </lineage>
</organism>
<evidence type="ECO:0000256" key="1">
    <source>
        <dbReference type="SAM" id="MobiDB-lite"/>
    </source>
</evidence>
<dbReference type="InterPro" id="IPR018767">
    <property type="entry name" value="Brl1/Brr6_dom"/>
</dbReference>
<gene>
    <name evidence="4" type="ORF">SLS59_002580</name>
</gene>
<feature type="compositionally biased region" description="Polar residues" evidence="1">
    <location>
        <begin position="124"/>
        <end position="139"/>
    </location>
</feature>
<feature type="region of interest" description="Disordered" evidence="1">
    <location>
        <begin position="1"/>
        <end position="233"/>
    </location>
</feature>
<reference evidence="4 5" key="1">
    <citation type="submission" date="2024-02" db="EMBL/GenBank/DDBJ databases">
        <title>De novo assembly and annotation of 12 fungi associated with fruit tree decline syndrome in Ontario, Canada.</title>
        <authorList>
            <person name="Sulman M."/>
            <person name="Ellouze W."/>
            <person name="Ilyukhin E."/>
        </authorList>
    </citation>
    <scope>NUCLEOTIDE SEQUENCE [LARGE SCALE GENOMIC DNA]</scope>
    <source>
        <strain evidence="4 5">M97-236</strain>
    </source>
</reference>
<accession>A0ABR3RSH7</accession>
<evidence type="ECO:0000259" key="3">
    <source>
        <dbReference type="SMART" id="SM01042"/>
    </source>
</evidence>
<comment type="caution">
    <text evidence="4">The sequence shown here is derived from an EMBL/GenBank/DDBJ whole genome shotgun (WGS) entry which is preliminary data.</text>
</comment>
<dbReference type="InterPro" id="IPR040202">
    <property type="entry name" value="Brl1/Brr6"/>
</dbReference>
<proteinExistence type="predicted"/>
<feature type="compositionally biased region" description="Basic and acidic residues" evidence="1">
    <location>
        <begin position="177"/>
        <end position="200"/>
    </location>
</feature>
<feature type="compositionally biased region" description="Basic residues" evidence="1">
    <location>
        <begin position="201"/>
        <end position="218"/>
    </location>
</feature>